<dbReference type="AlphaFoldDB" id="A0A1Z5JCZ4"/>
<dbReference type="InterPro" id="IPR036020">
    <property type="entry name" value="WW_dom_sf"/>
</dbReference>
<dbReference type="EMBL" id="BDSP01000045">
    <property type="protein sequence ID" value="GAX11867.1"/>
    <property type="molecule type" value="Genomic_DNA"/>
</dbReference>
<gene>
    <name evidence="13" type="ORF">FisN_20Lh076</name>
</gene>
<evidence type="ECO:0000256" key="1">
    <source>
        <dbReference type="ARBA" id="ARBA00004606"/>
    </source>
</evidence>
<evidence type="ECO:0000256" key="2">
    <source>
        <dbReference type="ARBA" id="ARBA00004922"/>
    </source>
</evidence>
<dbReference type="OrthoDB" id="10016069at2759"/>
<dbReference type="Pfam" id="PF02709">
    <property type="entry name" value="Glyco_transf_7C"/>
    <property type="match status" value="1"/>
</dbReference>
<dbReference type="CDD" id="cd00201">
    <property type="entry name" value="WW"/>
    <property type="match status" value="1"/>
</dbReference>
<accession>A0A1Z5JCZ4</accession>
<keyword evidence="6" id="KW-0812">Transmembrane</keyword>
<feature type="compositionally biased region" description="Basic and acidic residues" evidence="11">
    <location>
        <begin position="58"/>
        <end position="67"/>
    </location>
</feature>
<dbReference type="UniPathway" id="UPA00378"/>
<dbReference type="GO" id="GO:0005794">
    <property type="term" value="C:Golgi apparatus"/>
    <property type="evidence" value="ECO:0007669"/>
    <property type="project" value="TreeGrafter"/>
</dbReference>
<evidence type="ECO:0000313" key="13">
    <source>
        <dbReference type="EMBL" id="GAX11867.1"/>
    </source>
</evidence>
<dbReference type="InterPro" id="IPR001202">
    <property type="entry name" value="WW_dom"/>
</dbReference>
<proteinExistence type="inferred from homology"/>
<dbReference type="InterPro" id="IPR027995">
    <property type="entry name" value="Galactosyl_T_N"/>
</dbReference>
<dbReference type="Gene3D" id="2.20.70.10">
    <property type="match status" value="1"/>
</dbReference>
<evidence type="ECO:0000259" key="12">
    <source>
        <dbReference type="PROSITE" id="PS50020"/>
    </source>
</evidence>
<reference evidence="13 14" key="1">
    <citation type="journal article" date="2015" name="Plant Cell">
        <title>Oil accumulation by the oleaginous diatom Fistulifera solaris as revealed by the genome and transcriptome.</title>
        <authorList>
            <person name="Tanaka T."/>
            <person name="Maeda Y."/>
            <person name="Veluchamy A."/>
            <person name="Tanaka M."/>
            <person name="Abida H."/>
            <person name="Marechal E."/>
            <person name="Bowler C."/>
            <person name="Muto M."/>
            <person name="Sunaga Y."/>
            <person name="Tanaka M."/>
            <person name="Yoshino T."/>
            <person name="Taniguchi T."/>
            <person name="Fukuda Y."/>
            <person name="Nemoto M."/>
            <person name="Matsumoto M."/>
            <person name="Wong P.S."/>
            <person name="Aburatani S."/>
            <person name="Fujibuchi W."/>
        </authorList>
    </citation>
    <scope>NUCLEOTIDE SEQUENCE [LARGE SCALE GENOMIC DNA]</scope>
    <source>
        <strain evidence="13 14">JPCC DA0580</strain>
    </source>
</reference>
<evidence type="ECO:0000256" key="6">
    <source>
        <dbReference type="ARBA" id="ARBA00022692"/>
    </source>
</evidence>
<sequence length="357" mass="41002">MSSQDPHINDPLPPGWSRGFSNSQKRTFYFHSETKHTQWHFPTASEAKDPMKALERANANKEREKRKAAAALAAPPEAKRPRSDDSVSDNLLEDLDTSSVAIIVPFRDLHAAQKRAAHLQQFIPHMVQFLGNLKKDGKISNYHIYIIEQSEDQRKFNRGKLLNIGFDVARKAAARKHDVFVFHDVDLLPDADLGDWYAKFPKRPIHIARVWKRYSNNPKYFGGAVSFSSSDYKRINGYPNNYWGWGGEDDEMQRRLERLGITFEAPTRGSLKDLEDMTLTEKLDFLRSNKAWKNNVKWELNDEHEKTWKTNGLADLKYSVLKTTELDGGNNHASKITVDVKLNGNHWTNDKVSVDLI</sequence>
<dbReference type="SUPFAM" id="SSF51045">
    <property type="entry name" value="WW domain"/>
    <property type="match status" value="1"/>
</dbReference>
<evidence type="ECO:0000256" key="10">
    <source>
        <dbReference type="ARBA" id="ARBA00023180"/>
    </source>
</evidence>
<dbReference type="SUPFAM" id="SSF53448">
    <property type="entry name" value="Nucleotide-diphospho-sugar transferases"/>
    <property type="match status" value="1"/>
</dbReference>
<dbReference type="SMART" id="SM00456">
    <property type="entry name" value="WW"/>
    <property type="match status" value="1"/>
</dbReference>
<dbReference type="PROSITE" id="PS01159">
    <property type="entry name" value="WW_DOMAIN_1"/>
    <property type="match status" value="1"/>
</dbReference>
<dbReference type="PANTHER" id="PTHR19300:SF57">
    <property type="entry name" value="BETA-1,4-N-ACETYLGALACTOSAMINYLTRANSFERASE"/>
    <property type="match status" value="1"/>
</dbReference>
<dbReference type="InParanoid" id="A0A1Z5JCZ4"/>
<evidence type="ECO:0000256" key="11">
    <source>
        <dbReference type="SAM" id="MobiDB-lite"/>
    </source>
</evidence>
<evidence type="ECO:0000256" key="5">
    <source>
        <dbReference type="ARBA" id="ARBA00022679"/>
    </source>
</evidence>
<dbReference type="PRINTS" id="PR02050">
    <property type="entry name" value="B14GALTRFASE"/>
</dbReference>
<dbReference type="InterPro" id="IPR027791">
    <property type="entry name" value="Galactosyl_T_C"/>
</dbReference>
<keyword evidence="10" id="KW-0325">Glycoprotein</keyword>
<dbReference type="Pfam" id="PF00397">
    <property type="entry name" value="WW"/>
    <property type="match status" value="1"/>
</dbReference>
<keyword evidence="4 13" id="KW-0328">Glycosyltransferase</keyword>
<feature type="domain" description="WW" evidence="12">
    <location>
        <begin position="10"/>
        <end position="44"/>
    </location>
</feature>
<keyword evidence="7" id="KW-0735">Signal-anchor</keyword>
<dbReference type="InterPro" id="IPR003859">
    <property type="entry name" value="Galactosyl_T"/>
</dbReference>
<dbReference type="GO" id="GO:0016020">
    <property type="term" value="C:membrane"/>
    <property type="evidence" value="ECO:0007669"/>
    <property type="project" value="UniProtKB-SubCell"/>
</dbReference>
<dbReference type="GO" id="GO:0005975">
    <property type="term" value="P:carbohydrate metabolic process"/>
    <property type="evidence" value="ECO:0007669"/>
    <property type="project" value="InterPro"/>
</dbReference>
<comment type="pathway">
    <text evidence="2">Protein modification; protein glycosylation.</text>
</comment>
<protein>
    <submittedName>
        <fullName evidence="13">Beta-1,4-galactosyltransferase 4</fullName>
        <ecNumber evidence="13">2.4.1.275</ecNumber>
        <ecNumber evidence="13">2.4.1.90</ecNumber>
    </submittedName>
</protein>
<organism evidence="13 14">
    <name type="scientific">Fistulifera solaris</name>
    <name type="common">Oleaginous diatom</name>
    <dbReference type="NCBI Taxonomy" id="1519565"/>
    <lineage>
        <taxon>Eukaryota</taxon>
        <taxon>Sar</taxon>
        <taxon>Stramenopiles</taxon>
        <taxon>Ochrophyta</taxon>
        <taxon>Bacillariophyta</taxon>
        <taxon>Bacillariophyceae</taxon>
        <taxon>Bacillariophycidae</taxon>
        <taxon>Naviculales</taxon>
        <taxon>Naviculaceae</taxon>
        <taxon>Fistulifera</taxon>
    </lineage>
</organism>
<comment type="subcellular location">
    <subcellularLocation>
        <location evidence="1">Membrane</location>
        <topology evidence="1">Single-pass type II membrane protein</topology>
    </subcellularLocation>
</comment>
<keyword evidence="14" id="KW-1185">Reference proteome</keyword>
<dbReference type="InterPro" id="IPR029044">
    <property type="entry name" value="Nucleotide-diphossugar_trans"/>
</dbReference>
<dbReference type="GO" id="GO:0003945">
    <property type="term" value="F:N-acetyllactosamine synthase activity"/>
    <property type="evidence" value="ECO:0007669"/>
    <property type="project" value="UniProtKB-EC"/>
</dbReference>
<evidence type="ECO:0000256" key="7">
    <source>
        <dbReference type="ARBA" id="ARBA00022968"/>
    </source>
</evidence>
<evidence type="ECO:0000256" key="9">
    <source>
        <dbReference type="ARBA" id="ARBA00023136"/>
    </source>
</evidence>
<feature type="region of interest" description="Disordered" evidence="11">
    <location>
        <begin position="58"/>
        <end position="90"/>
    </location>
</feature>
<evidence type="ECO:0000256" key="3">
    <source>
        <dbReference type="ARBA" id="ARBA00005735"/>
    </source>
</evidence>
<dbReference type="EC" id="2.4.1.90" evidence="13"/>
<dbReference type="EC" id="2.4.1.275" evidence="13"/>
<keyword evidence="8" id="KW-1133">Transmembrane helix</keyword>
<keyword evidence="9" id="KW-0472">Membrane</keyword>
<evidence type="ECO:0000256" key="4">
    <source>
        <dbReference type="ARBA" id="ARBA00022676"/>
    </source>
</evidence>
<dbReference type="Pfam" id="PF13733">
    <property type="entry name" value="Glyco_transf_7N"/>
    <property type="match status" value="1"/>
</dbReference>
<dbReference type="Gene3D" id="3.90.550.10">
    <property type="entry name" value="Spore Coat Polysaccharide Biosynthesis Protein SpsA, Chain A"/>
    <property type="match status" value="1"/>
</dbReference>
<dbReference type="PROSITE" id="PS50020">
    <property type="entry name" value="WW_DOMAIN_2"/>
    <property type="match status" value="1"/>
</dbReference>
<dbReference type="PANTHER" id="PTHR19300">
    <property type="entry name" value="BETA-1,4-GALACTOSYLTRANSFERASE"/>
    <property type="match status" value="1"/>
</dbReference>
<evidence type="ECO:0000313" key="14">
    <source>
        <dbReference type="Proteomes" id="UP000198406"/>
    </source>
</evidence>
<evidence type="ECO:0000256" key="8">
    <source>
        <dbReference type="ARBA" id="ARBA00022989"/>
    </source>
</evidence>
<name>A0A1Z5JCZ4_FISSO</name>
<comment type="caution">
    <text evidence="13">The sequence shown here is derived from an EMBL/GenBank/DDBJ whole genome shotgun (WGS) entry which is preliminary data.</text>
</comment>
<dbReference type="Proteomes" id="UP000198406">
    <property type="component" value="Unassembled WGS sequence"/>
</dbReference>
<keyword evidence="5 13" id="KW-0808">Transferase</keyword>
<comment type="similarity">
    <text evidence="3">Belongs to the glycosyltransferase 7 family.</text>
</comment>